<feature type="transmembrane region" description="Helical" evidence="2">
    <location>
        <begin position="360"/>
        <end position="387"/>
    </location>
</feature>
<dbReference type="Pfam" id="PF13559">
    <property type="entry name" value="DUF4129"/>
    <property type="match status" value="1"/>
</dbReference>
<proteinExistence type="predicted"/>
<gene>
    <name evidence="4" type="ORF">HARCEL1_10705</name>
</gene>
<reference evidence="4 5" key="1">
    <citation type="submission" date="2018-04" db="EMBL/GenBank/DDBJ databases">
        <title>Halococcoides cellulosivorans gen. nov., sp. nov., an extremely halophilic cellulose-utilizing haloarchaeon from hypersaline lakes.</title>
        <authorList>
            <person name="Sorokin D.Y."/>
            <person name="Toshchakov S.V."/>
            <person name="Samarov N.I."/>
            <person name="Korzhenkov A."/>
            <person name="Kublanov I.V."/>
        </authorList>
    </citation>
    <scope>NUCLEOTIDE SEQUENCE [LARGE SCALE GENOMIC DNA]</scope>
    <source>
        <strain evidence="4 5">HArcel1</strain>
    </source>
</reference>
<keyword evidence="5" id="KW-1185">Reference proteome</keyword>
<evidence type="ECO:0000256" key="1">
    <source>
        <dbReference type="SAM" id="MobiDB-lite"/>
    </source>
</evidence>
<keyword evidence="2" id="KW-0812">Transmembrane</keyword>
<evidence type="ECO:0000313" key="5">
    <source>
        <dbReference type="Proteomes" id="UP000244727"/>
    </source>
</evidence>
<keyword evidence="2" id="KW-1133">Transmembrane helix</keyword>
<evidence type="ECO:0000259" key="3">
    <source>
        <dbReference type="Pfam" id="PF13559"/>
    </source>
</evidence>
<dbReference type="RefSeq" id="WP_108383354.1">
    <property type="nucleotide sequence ID" value="NZ_CP028858.1"/>
</dbReference>
<dbReference type="GeneID" id="36512982"/>
<organism evidence="4 5">
    <name type="scientific">Halococcoides cellulosivorans</name>
    <dbReference type="NCBI Taxonomy" id="1679096"/>
    <lineage>
        <taxon>Archaea</taxon>
        <taxon>Methanobacteriati</taxon>
        <taxon>Methanobacteriota</taxon>
        <taxon>Stenosarchaea group</taxon>
        <taxon>Halobacteria</taxon>
        <taxon>Halobacteriales</taxon>
        <taxon>Haloarculaceae</taxon>
        <taxon>Halococcoides</taxon>
    </lineage>
</organism>
<dbReference type="Proteomes" id="UP000244727">
    <property type="component" value="Chromosome"/>
</dbReference>
<dbReference type="EMBL" id="CP028858">
    <property type="protein sequence ID" value="AWB28140.1"/>
    <property type="molecule type" value="Genomic_DNA"/>
</dbReference>
<dbReference type="KEGG" id="harc:HARCEL1_10705"/>
<feature type="domain" description="Protein-glutamine gamma-glutamyltransferase-like C-terminal" evidence="3">
    <location>
        <begin position="426"/>
        <end position="489"/>
    </location>
</feature>
<dbReference type="AlphaFoldDB" id="A0A2R4X2X1"/>
<accession>A0A2R4X2X1</accession>
<sequence>MLSDLRRLAADWPADQLFVIALCVVALLFAAVAAPHPNPSDAREPTGPGENATQTAPSPEETGETADPSEGTDGGETRPVEDGDPGGELLAPTCSIVVPARVVPGDRMAVVVRSPRGPVAGAEVFVNDRSIGVTDDSGTVATRVPYERRLTVAADLPSDAACQPPETVTVERAGIGVVAAQTATTATPENGTDRIERTVTVRGTLVVSVTGDLYPGSVVTVRAAIGSRPVPNATVTLDGDRTGRTDSSGRARVRLPESGETVQITVERGDFAGTREIDIAHLRASLSADRLLATPGDPATIRVTAGDDPVPDATVELRGADVARSDADGTAAVTLPGDPFATYRVSGADQTTRVAVWPTYLLTAILGVIPVVAGIGVLALVGLAVAWGRSGAPDAISTVETPPPTPDLAPVEHPDLTRERLRERYRAFARRIAPREWATTPPGAIARRAIEAGEPADAVATLTAVFREIEYGDRPLDADRADRAAEALDRLEEP</sequence>
<evidence type="ECO:0000313" key="4">
    <source>
        <dbReference type="EMBL" id="AWB28140.1"/>
    </source>
</evidence>
<evidence type="ECO:0000256" key="2">
    <source>
        <dbReference type="SAM" id="Phobius"/>
    </source>
</evidence>
<feature type="region of interest" description="Disordered" evidence="1">
    <location>
        <begin position="37"/>
        <end position="91"/>
    </location>
</feature>
<dbReference type="InterPro" id="IPR025403">
    <property type="entry name" value="TgpA-like_C"/>
</dbReference>
<keyword evidence="2" id="KW-0472">Membrane</keyword>
<protein>
    <recommendedName>
        <fullName evidence="3">Protein-glutamine gamma-glutamyltransferase-like C-terminal domain-containing protein</fullName>
    </recommendedName>
</protein>
<name>A0A2R4X2X1_9EURY</name>